<dbReference type="AlphaFoldDB" id="A0A812EMX7"/>
<reference evidence="2" key="1">
    <citation type="submission" date="2021-01" db="EMBL/GenBank/DDBJ databases">
        <authorList>
            <person name="Li R."/>
            <person name="Bekaert M."/>
        </authorList>
    </citation>
    <scope>NUCLEOTIDE SEQUENCE</scope>
    <source>
        <strain evidence="2">Farmed</strain>
    </source>
</reference>
<evidence type="ECO:0000256" key="1">
    <source>
        <dbReference type="SAM" id="MobiDB-lite"/>
    </source>
</evidence>
<protein>
    <submittedName>
        <fullName evidence="2">Uncharacterized protein</fullName>
    </submittedName>
</protein>
<dbReference type="Proteomes" id="UP000597762">
    <property type="component" value="Unassembled WGS sequence"/>
</dbReference>
<evidence type="ECO:0000313" key="3">
    <source>
        <dbReference type="Proteomes" id="UP000597762"/>
    </source>
</evidence>
<dbReference type="PANTHER" id="PTHR33626:SF2">
    <property type="match status" value="1"/>
</dbReference>
<dbReference type="OrthoDB" id="7482335at2759"/>
<dbReference type="PANTHER" id="PTHR33626">
    <property type="entry name" value="ZGC:158463"/>
    <property type="match status" value="1"/>
</dbReference>
<comment type="caution">
    <text evidence="2">The sequence shown here is derived from an EMBL/GenBank/DDBJ whole genome shotgun (WGS) entry which is preliminary data.</text>
</comment>
<organism evidence="2 3">
    <name type="scientific">Acanthosepion pharaonis</name>
    <name type="common">Pharaoh cuttlefish</name>
    <name type="synonym">Sepia pharaonis</name>
    <dbReference type="NCBI Taxonomy" id="158019"/>
    <lineage>
        <taxon>Eukaryota</taxon>
        <taxon>Metazoa</taxon>
        <taxon>Spiralia</taxon>
        <taxon>Lophotrochozoa</taxon>
        <taxon>Mollusca</taxon>
        <taxon>Cephalopoda</taxon>
        <taxon>Coleoidea</taxon>
        <taxon>Decapodiformes</taxon>
        <taxon>Sepiida</taxon>
        <taxon>Sepiina</taxon>
        <taxon>Sepiidae</taxon>
        <taxon>Acanthosepion</taxon>
    </lineage>
</organism>
<accession>A0A812EMX7</accession>
<gene>
    <name evidence="2" type="ORF">SPHA_76675</name>
</gene>
<name>A0A812EMX7_ACAPH</name>
<feature type="compositionally biased region" description="Basic and acidic residues" evidence="1">
    <location>
        <begin position="250"/>
        <end position="259"/>
    </location>
</feature>
<sequence>MHDTRLDEEFPVGAGQQPASITSLPFVHTARRYYRSNGPVRSSDLADDAAGQRARGAAAAVSAAVSRACRVCLGVRCLEKTTEPDRLEEVKSRNKVSVGEPAEGSLSMTPRMSSCPFVFETPSSSLSPRRIFGRRLVETAAVTTGRSRVARYSSAKQGWGESLRSFRGSSQKEMAAPPSHGRPRLLASAAADAAPPPYSSDKKYPLLSARDGRPSPAVLRPAVPFHVPPPPPPPPPPLLPPLRPCAGRSSSDRCARDSRSAAATAGHDRETDAADQPPSPADVDVVTLLWTATVSVARVSTRPPCFSRTHFFLNLSRKKLNQNKTLDGGSLGSSVDEERGQPRELMRIAGLSEHRHLERTLRPRDPLSRGPVRSRGGKWHVFSLDSREASHRPPRRSFFMKELPVSYAEETGTSQEEPAASIFSSFVSRLKTAGRFLTTASSPRLQNVDYGHAQTATVVAPSFRSRRSKYKPWASRSQSVPPPPPYSAVTVRGRVLLSYLKHRRPRLGRDDPLNLSISLSGGKETNRDSLSNGDKRLRDVWRMGRRQPLVFVSRSSEFPRSGPPAAGARPIRCGRRATAFDPRVGLLGNAAQSGW</sequence>
<dbReference type="EMBL" id="CAHIKZ030005495">
    <property type="protein sequence ID" value="CAE1327115.1"/>
    <property type="molecule type" value="Genomic_DNA"/>
</dbReference>
<feature type="region of interest" description="Disordered" evidence="1">
    <location>
        <begin position="510"/>
        <end position="532"/>
    </location>
</feature>
<feature type="region of interest" description="Disordered" evidence="1">
    <location>
        <begin position="89"/>
        <end position="108"/>
    </location>
</feature>
<keyword evidence="3" id="KW-1185">Reference proteome</keyword>
<feature type="compositionally biased region" description="Pro residues" evidence="1">
    <location>
        <begin position="226"/>
        <end position="243"/>
    </location>
</feature>
<proteinExistence type="predicted"/>
<evidence type="ECO:0000313" key="2">
    <source>
        <dbReference type="EMBL" id="CAE1327115.1"/>
    </source>
</evidence>
<feature type="region of interest" description="Disordered" evidence="1">
    <location>
        <begin position="160"/>
        <end position="280"/>
    </location>
</feature>